<reference evidence="2 3" key="1">
    <citation type="submission" date="2017-08" db="EMBL/GenBank/DDBJ databases">
        <title>Infants hospitalized years apart are colonized by the same room-sourced microbial strains.</title>
        <authorList>
            <person name="Brooks B."/>
            <person name="Olm M.R."/>
            <person name="Firek B.A."/>
            <person name="Baker R."/>
            <person name="Thomas B.C."/>
            <person name="Morowitz M.J."/>
            <person name="Banfield J.F."/>
        </authorList>
    </citation>
    <scope>NUCLEOTIDE SEQUENCE [LARGE SCALE GENOMIC DNA]</scope>
    <source>
        <strain evidence="2">S2_006_000_R2_64</strain>
    </source>
</reference>
<evidence type="ECO:0000256" key="1">
    <source>
        <dbReference type="SAM" id="Coils"/>
    </source>
</evidence>
<accession>A0A2W5HM48</accession>
<protein>
    <submittedName>
        <fullName evidence="2">DUF1192 domain-containing protein</fullName>
    </submittedName>
</protein>
<proteinExistence type="predicted"/>
<sequence>MFEDDLDPRKPKKLLKSLDNYSIDELKEYIENLKAEILRAEAEIIKKEAHKNAAANFFKTNKGNE</sequence>
<dbReference type="Pfam" id="PF06698">
    <property type="entry name" value="DUF1192"/>
    <property type="match status" value="1"/>
</dbReference>
<evidence type="ECO:0000313" key="3">
    <source>
        <dbReference type="Proteomes" id="UP000249739"/>
    </source>
</evidence>
<keyword evidence="1" id="KW-0175">Coiled coil</keyword>
<dbReference type="InterPro" id="IPR009579">
    <property type="entry name" value="DUF1192"/>
</dbReference>
<evidence type="ECO:0000313" key="2">
    <source>
        <dbReference type="EMBL" id="PZP54879.1"/>
    </source>
</evidence>
<dbReference type="EMBL" id="QFOT01000103">
    <property type="protein sequence ID" value="PZP54879.1"/>
    <property type="molecule type" value="Genomic_DNA"/>
</dbReference>
<feature type="coiled-coil region" evidence="1">
    <location>
        <begin position="23"/>
        <end position="50"/>
    </location>
</feature>
<gene>
    <name evidence="2" type="ORF">DI586_08580</name>
</gene>
<dbReference type="Proteomes" id="UP000249739">
    <property type="component" value="Unassembled WGS sequence"/>
</dbReference>
<name>A0A2W5HM48_9BACT</name>
<comment type="caution">
    <text evidence="2">The sequence shown here is derived from an EMBL/GenBank/DDBJ whole genome shotgun (WGS) entry which is preliminary data.</text>
</comment>
<dbReference type="AlphaFoldDB" id="A0A2W5HM48"/>
<organism evidence="2 3">
    <name type="scientific">Micavibrio aeruginosavorus</name>
    <dbReference type="NCBI Taxonomy" id="349221"/>
    <lineage>
        <taxon>Bacteria</taxon>
        <taxon>Pseudomonadati</taxon>
        <taxon>Bdellovibrionota</taxon>
        <taxon>Bdellovibrionia</taxon>
        <taxon>Bdellovibrionales</taxon>
        <taxon>Pseudobdellovibrionaceae</taxon>
        <taxon>Micavibrio</taxon>
    </lineage>
</organism>